<evidence type="ECO:0000256" key="1">
    <source>
        <dbReference type="SAM" id="MobiDB-lite"/>
    </source>
</evidence>
<proteinExistence type="predicted"/>
<reference evidence="3" key="1">
    <citation type="submission" date="2016-11" db="UniProtKB">
        <authorList>
            <consortium name="WormBaseParasite"/>
        </authorList>
    </citation>
    <scope>IDENTIFICATION</scope>
</reference>
<name>A0A1I8FGK2_9PLAT</name>
<feature type="region of interest" description="Disordered" evidence="1">
    <location>
        <begin position="1"/>
        <end position="29"/>
    </location>
</feature>
<dbReference type="WBParaSite" id="maker-unitig_33135-snap-gene-0.2-mRNA-1">
    <property type="protein sequence ID" value="maker-unitig_33135-snap-gene-0.2-mRNA-1"/>
    <property type="gene ID" value="maker-unitig_33135-snap-gene-0.2"/>
</dbReference>
<dbReference type="Proteomes" id="UP000095280">
    <property type="component" value="Unplaced"/>
</dbReference>
<evidence type="ECO:0000313" key="3">
    <source>
        <dbReference type="WBParaSite" id="maker-unitig_33135-snap-gene-0.2-mRNA-1"/>
    </source>
</evidence>
<sequence length="95" mass="9702">SVRKSKKFETPSASRPKTRQRRHLQTAANVNEGVTAASVAVDFAIGSSFNSLSSGSSPRSVAADNTATSQDEQCLSVSASQNSSLLSLGAAASTA</sequence>
<protein>
    <submittedName>
        <fullName evidence="3">E3 ubiquitin-protein ligase TRIP12</fullName>
    </submittedName>
</protein>
<evidence type="ECO:0000313" key="2">
    <source>
        <dbReference type="Proteomes" id="UP000095280"/>
    </source>
</evidence>
<feature type="region of interest" description="Disordered" evidence="1">
    <location>
        <begin position="50"/>
        <end position="70"/>
    </location>
</feature>
<accession>A0A1I8FGK2</accession>
<feature type="compositionally biased region" description="Low complexity" evidence="1">
    <location>
        <begin position="50"/>
        <end position="60"/>
    </location>
</feature>
<keyword evidence="2" id="KW-1185">Reference proteome</keyword>
<organism evidence="2 3">
    <name type="scientific">Macrostomum lignano</name>
    <dbReference type="NCBI Taxonomy" id="282301"/>
    <lineage>
        <taxon>Eukaryota</taxon>
        <taxon>Metazoa</taxon>
        <taxon>Spiralia</taxon>
        <taxon>Lophotrochozoa</taxon>
        <taxon>Platyhelminthes</taxon>
        <taxon>Rhabditophora</taxon>
        <taxon>Macrostomorpha</taxon>
        <taxon>Macrostomida</taxon>
        <taxon>Macrostomidae</taxon>
        <taxon>Macrostomum</taxon>
    </lineage>
</organism>
<dbReference type="AlphaFoldDB" id="A0A1I8FGK2"/>